<evidence type="ECO:0000256" key="3">
    <source>
        <dbReference type="PROSITE-ProRule" id="PRU01282"/>
    </source>
</evidence>
<dbReference type="Gene3D" id="3.40.30.10">
    <property type="entry name" value="Glutaredoxin"/>
    <property type="match status" value="1"/>
</dbReference>
<dbReference type="NCBIfam" id="TIGR00014">
    <property type="entry name" value="arsC"/>
    <property type="match status" value="1"/>
</dbReference>
<dbReference type="Pfam" id="PF03960">
    <property type="entry name" value="ArsC"/>
    <property type="match status" value="1"/>
</dbReference>
<protein>
    <submittedName>
        <fullName evidence="4">Arsenate reductase (Glutaredoxin)</fullName>
        <ecNumber evidence="4">1.20.4.1</ecNumber>
    </submittedName>
</protein>
<name>A0A3N2REJ6_LYSEN</name>
<keyword evidence="2 4" id="KW-0560">Oxidoreductase</keyword>
<evidence type="ECO:0000313" key="4">
    <source>
        <dbReference type="EMBL" id="ROU05877.1"/>
    </source>
</evidence>
<dbReference type="EC" id="1.20.4.1" evidence="4"/>
<sequence>MRGADSSPTQRAATRLRCTMPAQIRREPGAHHPACAAPPPGARPISDAHRAPTRFYHNPRCSKSRGALELLRERGIEPALIAYLESPPDAAELRELLGLLGIGARALLRSGEDEYKQLGLDDAALGDEALIAAMAAHPRLIERPLFVHGGRAAIGRPPERVLALL</sequence>
<dbReference type="PANTHER" id="PTHR30041">
    <property type="entry name" value="ARSENATE REDUCTASE"/>
    <property type="match status" value="1"/>
</dbReference>
<organism evidence="4 5">
    <name type="scientific">Lysobacter enzymogenes</name>
    <dbReference type="NCBI Taxonomy" id="69"/>
    <lineage>
        <taxon>Bacteria</taxon>
        <taxon>Pseudomonadati</taxon>
        <taxon>Pseudomonadota</taxon>
        <taxon>Gammaproteobacteria</taxon>
        <taxon>Lysobacterales</taxon>
        <taxon>Lysobacteraceae</taxon>
        <taxon>Lysobacter</taxon>
    </lineage>
</organism>
<comment type="similarity">
    <text evidence="1 3">Belongs to the ArsC family.</text>
</comment>
<dbReference type="PANTHER" id="PTHR30041:SF4">
    <property type="entry name" value="ARSENATE REDUCTASE"/>
    <property type="match status" value="1"/>
</dbReference>
<dbReference type="PROSITE" id="PS51353">
    <property type="entry name" value="ARSC"/>
    <property type="match status" value="1"/>
</dbReference>
<dbReference type="InterPro" id="IPR006659">
    <property type="entry name" value="Arsenate_reductase"/>
</dbReference>
<comment type="caution">
    <text evidence="4">The sequence shown here is derived from an EMBL/GenBank/DDBJ whole genome shotgun (WGS) entry which is preliminary data.</text>
</comment>
<proteinExistence type="inferred from homology"/>
<dbReference type="GO" id="GO:0008794">
    <property type="term" value="F:arsenate reductase (glutaredoxin) activity"/>
    <property type="evidence" value="ECO:0007669"/>
    <property type="project" value="UniProtKB-EC"/>
</dbReference>
<gene>
    <name evidence="4" type="primary">arsC</name>
    <name evidence="4" type="ORF">D9T17_17030</name>
</gene>
<accession>A0A3N2REJ6</accession>
<dbReference type="SUPFAM" id="SSF52833">
    <property type="entry name" value="Thioredoxin-like"/>
    <property type="match status" value="1"/>
</dbReference>
<dbReference type="Proteomes" id="UP000275910">
    <property type="component" value="Unassembled WGS sequence"/>
</dbReference>
<evidence type="ECO:0000256" key="1">
    <source>
        <dbReference type="ARBA" id="ARBA00007198"/>
    </source>
</evidence>
<evidence type="ECO:0000256" key="2">
    <source>
        <dbReference type="ARBA" id="ARBA00023002"/>
    </source>
</evidence>
<evidence type="ECO:0000313" key="5">
    <source>
        <dbReference type="Proteomes" id="UP000275910"/>
    </source>
</evidence>
<dbReference type="AlphaFoldDB" id="A0A3N2REJ6"/>
<reference evidence="4 5" key="1">
    <citation type="submission" date="2018-10" db="EMBL/GenBank/DDBJ databases">
        <title>The genome of Lysobacter enzymogenes OH11.</title>
        <authorList>
            <person name="Liu F."/>
            <person name="Zhao Y."/>
            <person name="Qian G."/>
            <person name="Chen Y."/>
            <person name="Xu H."/>
        </authorList>
    </citation>
    <scope>NUCLEOTIDE SEQUENCE [LARGE SCALE GENOMIC DNA]</scope>
    <source>
        <strain evidence="4 5">OH11</strain>
    </source>
</reference>
<dbReference type="InterPro" id="IPR036249">
    <property type="entry name" value="Thioredoxin-like_sf"/>
</dbReference>
<dbReference type="InterPro" id="IPR006660">
    <property type="entry name" value="Arsenate_reductase-like"/>
</dbReference>
<dbReference type="EMBL" id="RCTY01000041">
    <property type="protein sequence ID" value="ROU05877.1"/>
    <property type="molecule type" value="Genomic_DNA"/>
</dbReference>
<dbReference type="CDD" id="cd03034">
    <property type="entry name" value="ArsC_ArsC"/>
    <property type="match status" value="1"/>
</dbReference>